<accession>A0ACC3C0Q8</accession>
<evidence type="ECO:0000313" key="1">
    <source>
        <dbReference type="EMBL" id="KAK1863443.1"/>
    </source>
</evidence>
<organism evidence="1 2">
    <name type="scientific">Pyropia yezoensis</name>
    <name type="common">Susabi-nori</name>
    <name type="synonym">Porphyra yezoensis</name>
    <dbReference type="NCBI Taxonomy" id="2788"/>
    <lineage>
        <taxon>Eukaryota</taxon>
        <taxon>Rhodophyta</taxon>
        <taxon>Bangiophyceae</taxon>
        <taxon>Bangiales</taxon>
        <taxon>Bangiaceae</taxon>
        <taxon>Pyropia</taxon>
    </lineage>
</organism>
<dbReference type="EMBL" id="CM020619">
    <property type="protein sequence ID" value="KAK1863443.1"/>
    <property type="molecule type" value="Genomic_DNA"/>
</dbReference>
<sequence>MAVMDALPPSAKGDDGEAEVDVEALPTATLRRMEAVVEGGLPLADRQQVAEVKGWTDGLPALDAEVARLTALADSVCLLSPPPSPPLPTPHTLTMSTYRWKRLMPTLDAPRRRTVNEAAVRAARAARPPEFRPSWDEEARRWRRPLVSARRIAALRAATLAAGKEWRWDVPHRVVVSDAPFKGHLRERRWVERQAEIGAAMARMPAAVAAFRLAERQRRAAAKVRPGLLDLLARPRDLETSPSRGGGGGGGAKRKAKARGA</sequence>
<proteinExistence type="predicted"/>
<gene>
    <name evidence="1" type="ORF">I4F81_005999</name>
</gene>
<keyword evidence="2" id="KW-1185">Reference proteome</keyword>
<name>A0ACC3C0Q8_PYRYE</name>
<dbReference type="Proteomes" id="UP000798662">
    <property type="component" value="Chromosome 2"/>
</dbReference>
<reference evidence="1" key="1">
    <citation type="submission" date="2019-11" db="EMBL/GenBank/DDBJ databases">
        <title>Nori genome reveals adaptations in red seaweeds to the harsh intertidal environment.</title>
        <authorList>
            <person name="Wang D."/>
            <person name="Mao Y."/>
        </authorList>
    </citation>
    <scope>NUCLEOTIDE SEQUENCE</scope>
    <source>
        <tissue evidence="1">Gametophyte</tissue>
    </source>
</reference>
<protein>
    <submittedName>
        <fullName evidence="1">Uncharacterized protein</fullName>
    </submittedName>
</protein>
<evidence type="ECO:0000313" key="2">
    <source>
        <dbReference type="Proteomes" id="UP000798662"/>
    </source>
</evidence>
<comment type="caution">
    <text evidence="1">The sequence shown here is derived from an EMBL/GenBank/DDBJ whole genome shotgun (WGS) entry which is preliminary data.</text>
</comment>